<reference evidence="2" key="1">
    <citation type="journal article" date="2014" name="Science">
        <title>Ancient hybridizations among the ancestral genomes of bread wheat.</title>
        <authorList>
            <consortium name="International Wheat Genome Sequencing Consortium,"/>
            <person name="Marcussen T."/>
            <person name="Sandve S.R."/>
            <person name="Heier L."/>
            <person name="Spannagl M."/>
            <person name="Pfeifer M."/>
            <person name="Jakobsen K.S."/>
            <person name="Wulff B.B."/>
            <person name="Steuernagel B."/>
            <person name="Mayer K.F."/>
            <person name="Olsen O.A."/>
        </authorList>
    </citation>
    <scope>NUCLEOTIDE SEQUENCE [LARGE SCALE GENOMIC DNA]</scope>
    <source>
        <strain evidence="2">cv. AL8/78</strain>
    </source>
</reference>
<keyword evidence="2" id="KW-1185">Reference proteome</keyword>
<reference evidence="2" key="2">
    <citation type="journal article" date="2017" name="Nat. Plants">
        <title>The Aegilops tauschii genome reveals multiple impacts of transposons.</title>
        <authorList>
            <person name="Zhao G."/>
            <person name="Zou C."/>
            <person name="Li K."/>
            <person name="Wang K."/>
            <person name="Li T."/>
            <person name="Gao L."/>
            <person name="Zhang X."/>
            <person name="Wang H."/>
            <person name="Yang Z."/>
            <person name="Liu X."/>
            <person name="Jiang W."/>
            <person name="Mao L."/>
            <person name="Kong X."/>
            <person name="Jiao Y."/>
            <person name="Jia J."/>
        </authorList>
    </citation>
    <scope>NUCLEOTIDE SEQUENCE [LARGE SCALE GENOMIC DNA]</scope>
    <source>
        <strain evidence="2">cv. AL8/78</strain>
    </source>
</reference>
<accession>A0A453BRV8</accession>
<evidence type="ECO:0000313" key="1">
    <source>
        <dbReference type="EnsemblPlants" id="AET2Gv20608900.21"/>
    </source>
</evidence>
<dbReference type="AlphaFoldDB" id="A0A453BRV8"/>
<reference evidence="1" key="4">
    <citation type="submission" date="2019-03" db="UniProtKB">
        <authorList>
            <consortium name="EnsemblPlants"/>
        </authorList>
    </citation>
    <scope>IDENTIFICATION</scope>
</reference>
<dbReference type="Proteomes" id="UP000015105">
    <property type="component" value="Chromosome 2D"/>
</dbReference>
<sequence length="58" mass="6636">MLASRSPCSVYYIGRLDILFTHTHCRVSTLLSPFFDKLQGRVGRSVYTNCLKRPACKQ</sequence>
<protein>
    <submittedName>
        <fullName evidence="1">Uncharacterized protein</fullName>
    </submittedName>
</protein>
<dbReference type="Gramene" id="AET2Gv20608900.21">
    <property type="protein sequence ID" value="AET2Gv20608900.21"/>
    <property type="gene ID" value="AET2Gv20608900"/>
</dbReference>
<evidence type="ECO:0000313" key="2">
    <source>
        <dbReference type="Proteomes" id="UP000015105"/>
    </source>
</evidence>
<dbReference type="EnsemblPlants" id="AET2Gv20608900.21">
    <property type="protein sequence ID" value="AET2Gv20608900.21"/>
    <property type="gene ID" value="AET2Gv20608900"/>
</dbReference>
<organism evidence="1 2">
    <name type="scientific">Aegilops tauschii subsp. strangulata</name>
    <name type="common">Goatgrass</name>
    <dbReference type="NCBI Taxonomy" id="200361"/>
    <lineage>
        <taxon>Eukaryota</taxon>
        <taxon>Viridiplantae</taxon>
        <taxon>Streptophyta</taxon>
        <taxon>Embryophyta</taxon>
        <taxon>Tracheophyta</taxon>
        <taxon>Spermatophyta</taxon>
        <taxon>Magnoliopsida</taxon>
        <taxon>Liliopsida</taxon>
        <taxon>Poales</taxon>
        <taxon>Poaceae</taxon>
        <taxon>BOP clade</taxon>
        <taxon>Pooideae</taxon>
        <taxon>Triticodae</taxon>
        <taxon>Triticeae</taxon>
        <taxon>Triticinae</taxon>
        <taxon>Aegilops</taxon>
    </lineage>
</organism>
<reference evidence="1" key="5">
    <citation type="journal article" date="2021" name="G3 (Bethesda)">
        <title>Aegilops tauschii genome assembly Aet v5.0 features greater sequence contiguity and improved annotation.</title>
        <authorList>
            <person name="Wang L."/>
            <person name="Zhu T."/>
            <person name="Rodriguez J.C."/>
            <person name="Deal K.R."/>
            <person name="Dubcovsky J."/>
            <person name="McGuire P.E."/>
            <person name="Lux T."/>
            <person name="Spannagl M."/>
            <person name="Mayer K.F.X."/>
            <person name="Baldrich P."/>
            <person name="Meyers B.C."/>
            <person name="Huo N."/>
            <person name="Gu Y.Q."/>
            <person name="Zhou H."/>
            <person name="Devos K.M."/>
            <person name="Bennetzen J.L."/>
            <person name="Unver T."/>
            <person name="Budak H."/>
            <person name="Gulick P.J."/>
            <person name="Galiba G."/>
            <person name="Kalapos B."/>
            <person name="Nelson D.R."/>
            <person name="Li P."/>
            <person name="You F.M."/>
            <person name="Luo M.C."/>
            <person name="Dvorak J."/>
        </authorList>
    </citation>
    <scope>NUCLEOTIDE SEQUENCE [LARGE SCALE GENOMIC DNA]</scope>
    <source>
        <strain evidence="1">cv. AL8/78</strain>
    </source>
</reference>
<reference evidence="1" key="3">
    <citation type="journal article" date="2017" name="Nature">
        <title>Genome sequence of the progenitor of the wheat D genome Aegilops tauschii.</title>
        <authorList>
            <person name="Luo M.C."/>
            <person name="Gu Y.Q."/>
            <person name="Puiu D."/>
            <person name="Wang H."/>
            <person name="Twardziok S.O."/>
            <person name="Deal K.R."/>
            <person name="Huo N."/>
            <person name="Zhu T."/>
            <person name="Wang L."/>
            <person name="Wang Y."/>
            <person name="McGuire P.E."/>
            <person name="Liu S."/>
            <person name="Long H."/>
            <person name="Ramasamy R.K."/>
            <person name="Rodriguez J.C."/>
            <person name="Van S.L."/>
            <person name="Yuan L."/>
            <person name="Wang Z."/>
            <person name="Xia Z."/>
            <person name="Xiao L."/>
            <person name="Anderson O.D."/>
            <person name="Ouyang S."/>
            <person name="Liang Y."/>
            <person name="Zimin A.V."/>
            <person name="Pertea G."/>
            <person name="Qi P."/>
            <person name="Bennetzen J.L."/>
            <person name="Dai X."/>
            <person name="Dawson M.W."/>
            <person name="Muller H.G."/>
            <person name="Kugler K."/>
            <person name="Rivarola-Duarte L."/>
            <person name="Spannagl M."/>
            <person name="Mayer K.F.X."/>
            <person name="Lu F.H."/>
            <person name="Bevan M.W."/>
            <person name="Leroy P."/>
            <person name="Li P."/>
            <person name="You F.M."/>
            <person name="Sun Q."/>
            <person name="Liu Z."/>
            <person name="Lyons E."/>
            <person name="Wicker T."/>
            <person name="Salzberg S.L."/>
            <person name="Devos K.M."/>
            <person name="Dvorak J."/>
        </authorList>
    </citation>
    <scope>NUCLEOTIDE SEQUENCE [LARGE SCALE GENOMIC DNA]</scope>
    <source>
        <strain evidence="1">cv. AL8/78</strain>
    </source>
</reference>
<proteinExistence type="predicted"/>
<name>A0A453BRV8_AEGTS</name>